<name>A0AA36ID60_9DINO</name>
<dbReference type="InterPro" id="IPR029756">
    <property type="entry name" value="MTH1187/YkoF-like"/>
</dbReference>
<organism evidence="3 4">
    <name type="scientific">Effrenium voratum</name>
    <dbReference type="NCBI Taxonomy" id="2562239"/>
    <lineage>
        <taxon>Eukaryota</taxon>
        <taxon>Sar</taxon>
        <taxon>Alveolata</taxon>
        <taxon>Dinophyceae</taxon>
        <taxon>Suessiales</taxon>
        <taxon>Symbiodiniaceae</taxon>
        <taxon>Effrenium</taxon>
    </lineage>
</organism>
<dbReference type="Pfam" id="PF01910">
    <property type="entry name" value="Thiamine_BP"/>
    <property type="match status" value="1"/>
</dbReference>
<proteinExistence type="predicted"/>
<dbReference type="InterPro" id="IPR002767">
    <property type="entry name" value="Thiamine_BP"/>
</dbReference>
<dbReference type="SUPFAM" id="SSF89957">
    <property type="entry name" value="MTH1187/YkoF-like"/>
    <property type="match status" value="1"/>
</dbReference>
<feature type="compositionally biased region" description="Low complexity" evidence="1">
    <location>
        <begin position="96"/>
        <end position="106"/>
    </location>
</feature>
<dbReference type="Gene3D" id="3.30.70.930">
    <property type="match status" value="1"/>
</dbReference>
<accession>A0AA36ID60</accession>
<dbReference type="EMBL" id="CAUJNA010001247">
    <property type="protein sequence ID" value="CAJ1385543.1"/>
    <property type="molecule type" value="Genomic_DNA"/>
</dbReference>
<keyword evidence="4" id="KW-1185">Reference proteome</keyword>
<feature type="compositionally biased region" description="Basic residues" evidence="1">
    <location>
        <begin position="107"/>
        <end position="119"/>
    </location>
</feature>
<sequence>MSVLLADLQVLPSPPGNAKHKWKHVDAAIKVIAASKLKHSVNALGTTIEGPASKVWSVCRRAFDAALASGAKSELMYIKVYRGASTKDQLEKSGRKAAASKVAKPMKAMKMKKAKRKSR</sequence>
<feature type="domain" description="Thiamine-binding protein" evidence="2">
    <location>
        <begin position="7"/>
        <end position="91"/>
    </location>
</feature>
<feature type="region of interest" description="Disordered" evidence="1">
    <location>
        <begin position="86"/>
        <end position="119"/>
    </location>
</feature>
<gene>
    <name evidence="3" type="ORF">EVOR1521_LOCUS12127</name>
</gene>
<dbReference type="AlphaFoldDB" id="A0AA36ID60"/>
<comment type="caution">
    <text evidence="3">The sequence shown here is derived from an EMBL/GenBank/DDBJ whole genome shotgun (WGS) entry which is preliminary data.</text>
</comment>
<reference evidence="3" key="1">
    <citation type="submission" date="2023-08" db="EMBL/GenBank/DDBJ databases">
        <authorList>
            <person name="Chen Y."/>
            <person name="Shah S."/>
            <person name="Dougan E. K."/>
            <person name="Thang M."/>
            <person name="Chan C."/>
        </authorList>
    </citation>
    <scope>NUCLEOTIDE SEQUENCE</scope>
</reference>
<evidence type="ECO:0000313" key="4">
    <source>
        <dbReference type="Proteomes" id="UP001178507"/>
    </source>
</evidence>
<protein>
    <recommendedName>
        <fullName evidence="2">Thiamine-binding protein domain-containing protein</fullName>
    </recommendedName>
</protein>
<evidence type="ECO:0000256" key="1">
    <source>
        <dbReference type="SAM" id="MobiDB-lite"/>
    </source>
</evidence>
<dbReference type="Proteomes" id="UP001178507">
    <property type="component" value="Unassembled WGS sequence"/>
</dbReference>
<evidence type="ECO:0000259" key="2">
    <source>
        <dbReference type="Pfam" id="PF01910"/>
    </source>
</evidence>
<evidence type="ECO:0000313" key="3">
    <source>
        <dbReference type="EMBL" id="CAJ1385543.1"/>
    </source>
</evidence>